<evidence type="ECO:0000259" key="1">
    <source>
        <dbReference type="Pfam" id="PF01609"/>
    </source>
</evidence>
<feature type="domain" description="H repeat-associated protein N-terminal" evidence="2">
    <location>
        <begin position="7"/>
        <end position="94"/>
    </location>
</feature>
<dbReference type="PANTHER" id="PTHR30298">
    <property type="entry name" value="H REPEAT-ASSOCIATED PREDICTED TRANSPOSASE"/>
    <property type="match status" value="1"/>
</dbReference>
<dbReference type="GO" id="GO:0003677">
    <property type="term" value="F:DNA binding"/>
    <property type="evidence" value="ECO:0007669"/>
    <property type="project" value="InterPro"/>
</dbReference>
<dbReference type="Pfam" id="PF13808">
    <property type="entry name" value="DDE_Tnp_1_assoc"/>
    <property type="match status" value="1"/>
</dbReference>
<dbReference type="KEGG" id="ftj:FTUN_0017"/>
<dbReference type="GO" id="GO:0004803">
    <property type="term" value="F:transposase activity"/>
    <property type="evidence" value="ECO:0007669"/>
    <property type="project" value="InterPro"/>
</dbReference>
<protein>
    <submittedName>
        <fullName evidence="3">Mobile element protein</fullName>
    </submittedName>
</protein>
<dbReference type="Pfam" id="PF01609">
    <property type="entry name" value="DDE_Tnp_1"/>
    <property type="match status" value="1"/>
</dbReference>
<proteinExistence type="predicted"/>
<dbReference type="InterPro" id="IPR032806">
    <property type="entry name" value="YbfD_N"/>
</dbReference>
<dbReference type="PANTHER" id="PTHR30298:SF0">
    <property type="entry name" value="PROTEIN YBFL-RELATED"/>
    <property type="match status" value="1"/>
</dbReference>
<accession>A0A6M5YGP8</accession>
<evidence type="ECO:0000313" key="3">
    <source>
        <dbReference type="EMBL" id="QJW92521.1"/>
    </source>
</evidence>
<evidence type="ECO:0000259" key="2">
    <source>
        <dbReference type="Pfam" id="PF13808"/>
    </source>
</evidence>
<dbReference type="InterPro" id="IPR002559">
    <property type="entry name" value="Transposase_11"/>
</dbReference>
<gene>
    <name evidence="3" type="ORF">FTUN_0017</name>
</gene>
<dbReference type="GO" id="GO:0006313">
    <property type="term" value="P:DNA transposition"/>
    <property type="evidence" value="ECO:0007669"/>
    <property type="project" value="InterPro"/>
</dbReference>
<sequence>MPLPLTTVFADLRDPRRDTRNKVHRLTDILTIATCAVIAGAEGGEQIAAYGQLKEGFFRQFLELPGGIPSPDTFERVFAKLDPDAFADRFGRWMASACETAGLVQVAIDGKSARRSPKGTFTGCLHLVEAWAVENRLILGMRAVPDGGHEITTMPERIATLDLNGAVVTIDAAGCQKATVEPIRRQGGEYVVTVKGNQGGLRDAIADVFARAGEAAFAGCDMVASVADGHGRHEERYVTVVTDPDRLPAGWADVGAVVMVGRERHVNGKANESTTHYYLTSLRTKAAELAGYIRNHWGIENGLHWCLDIAFREDDSRARAGHAGTNLGMIRRIALSLLKRADTKGSIRTRRMKAAWDDDYLLKVLKALTTD</sequence>
<dbReference type="InterPro" id="IPR047647">
    <property type="entry name" value="ISAs1_transpos"/>
</dbReference>
<dbReference type="InterPro" id="IPR051698">
    <property type="entry name" value="Transposase_11-like"/>
</dbReference>
<keyword evidence="4" id="KW-1185">Reference proteome</keyword>
<reference evidence="4" key="1">
    <citation type="submission" date="2020-05" db="EMBL/GenBank/DDBJ databases">
        <title>Frigoriglobus tundricola gen. nov., sp. nov., a psychrotolerant cellulolytic planctomycete of the family Gemmataceae with two divergent copies of 16S rRNA gene.</title>
        <authorList>
            <person name="Kulichevskaya I.S."/>
            <person name="Ivanova A.A."/>
            <person name="Naumoff D.G."/>
            <person name="Beletsky A.V."/>
            <person name="Rijpstra W.I.C."/>
            <person name="Sinninghe Damste J.S."/>
            <person name="Mardanov A.V."/>
            <person name="Ravin N.V."/>
            <person name="Dedysh S.N."/>
        </authorList>
    </citation>
    <scope>NUCLEOTIDE SEQUENCE [LARGE SCALE GENOMIC DNA]</scope>
    <source>
        <strain evidence="4">PL17</strain>
    </source>
</reference>
<evidence type="ECO:0000313" key="4">
    <source>
        <dbReference type="Proteomes" id="UP000503447"/>
    </source>
</evidence>
<dbReference type="NCBIfam" id="NF033564">
    <property type="entry name" value="transpos_ISAs1"/>
    <property type="match status" value="1"/>
</dbReference>
<organism evidence="3 4">
    <name type="scientific">Frigoriglobus tundricola</name>
    <dbReference type="NCBI Taxonomy" id="2774151"/>
    <lineage>
        <taxon>Bacteria</taxon>
        <taxon>Pseudomonadati</taxon>
        <taxon>Planctomycetota</taxon>
        <taxon>Planctomycetia</taxon>
        <taxon>Gemmatales</taxon>
        <taxon>Gemmataceae</taxon>
        <taxon>Frigoriglobus</taxon>
    </lineage>
</organism>
<dbReference type="AlphaFoldDB" id="A0A6M5YGP8"/>
<feature type="domain" description="Transposase IS4-like" evidence="1">
    <location>
        <begin position="106"/>
        <end position="336"/>
    </location>
</feature>
<dbReference type="EMBL" id="CP053452">
    <property type="protein sequence ID" value="QJW92521.1"/>
    <property type="molecule type" value="Genomic_DNA"/>
</dbReference>
<dbReference type="RefSeq" id="WP_171468906.1">
    <property type="nucleotide sequence ID" value="NZ_CP053452.2"/>
</dbReference>
<dbReference type="Proteomes" id="UP000503447">
    <property type="component" value="Chromosome"/>
</dbReference>
<name>A0A6M5YGP8_9BACT</name>